<proteinExistence type="predicted"/>
<feature type="signal peptide" evidence="2">
    <location>
        <begin position="1"/>
        <end position="18"/>
    </location>
</feature>
<keyword evidence="2" id="KW-0732">Signal</keyword>
<dbReference type="Proteomes" id="UP001465668">
    <property type="component" value="Unassembled WGS sequence"/>
</dbReference>
<name>A0ABR2XMT8_9PEZI</name>
<accession>A0ABR2XMT8</accession>
<organism evidence="3 4">
    <name type="scientific">Seiridium cardinale</name>
    <dbReference type="NCBI Taxonomy" id="138064"/>
    <lineage>
        <taxon>Eukaryota</taxon>
        <taxon>Fungi</taxon>
        <taxon>Dikarya</taxon>
        <taxon>Ascomycota</taxon>
        <taxon>Pezizomycotina</taxon>
        <taxon>Sordariomycetes</taxon>
        <taxon>Xylariomycetidae</taxon>
        <taxon>Amphisphaeriales</taxon>
        <taxon>Sporocadaceae</taxon>
        <taxon>Seiridium</taxon>
    </lineage>
</organism>
<evidence type="ECO:0000256" key="2">
    <source>
        <dbReference type="SAM" id="SignalP"/>
    </source>
</evidence>
<comment type="caution">
    <text evidence="3">The sequence shown here is derived from an EMBL/GenBank/DDBJ whole genome shotgun (WGS) entry which is preliminary data.</text>
</comment>
<reference evidence="3 4" key="1">
    <citation type="submission" date="2024-02" db="EMBL/GenBank/DDBJ databases">
        <title>First draft genome assembly of two strains of Seiridium cardinale.</title>
        <authorList>
            <person name="Emiliani G."/>
            <person name="Scali E."/>
        </authorList>
    </citation>
    <scope>NUCLEOTIDE SEQUENCE [LARGE SCALE GENOMIC DNA]</scope>
    <source>
        <strain evidence="3 4">BM-138-000479</strain>
    </source>
</reference>
<feature type="region of interest" description="Disordered" evidence="1">
    <location>
        <begin position="66"/>
        <end position="93"/>
    </location>
</feature>
<evidence type="ECO:0000313" key="3">
    <source>
        <dbReference type="EMBL" id="KAK9774982.1"/>
    </source>
</evidence>
<gene>
    <name evidence="3" type="ORF">SCAR479_08256</name>
</gene>
<evidence type="ECO:0000313" key="4">
    <source>
        <dbReference type="Proteomes" id="UP001465668"/>
    </source>
</evidence>
<dbReference type="EMBL" id="JARVKM010000037">
    <property type="protein sequence ID" value="KAK9774982.1"/>
    <property type="molecule type" value="Genomic_DNA"/>
</dbReference>
<evidence type="ECO:0000256" key="1">
    <source>
        <dbReference type="SAM" id="MobiDB-lite"/>
    </source>
</evidence>
<sequence>MHHANLLSALGLSTLATAAFVLPVAAGQAVQRDDIRFVYDQAYRIRITKNGDYSTYSDGDYSRILPGLRDSSSQQSPCASLAPSTTSRNTASTTWKAYTDHERRFRLSFDAQYLDEFEPDYPAEHNVFVNRDGDLALGAPAPTSPPSIWGEAPGTYIVCERKFQQKDVLAIRFAYSVLNETENNPSGCVPVKLESRCAPLEPLYQNKTWNHDNIIEVPCVKDDYSLKRKAF</sequence>
<feature type="compositionally biased region" description="Polar residues" evidence="1">
    <location>
        <begin position="70"/>
        <end position="93"/>
    </location>
</feature>
<protein>
    <submittedName>
        <fullName evidence="3">Uncharacterized protein</fullName>
    </submittedName>
</protein>
<keyword evidence="4" id="KW-1185">Reference proteome</keyword>
<feature type="chain" id="PRO_5046581329" evidence="2">
    <location>
        <begin position="19"/>
        <end position="231"/>
    </location>
</feature>